<sequence length="176" mass="20397">MNNPHIGHASEEVGFPTRYRRSCYRPRPCGWLRPELRGRCLAESSTIFTKAIQDPTKAVQIQSHRGFRTKERRGERDRRGEESWNERVALDPVIITDFSPLQIHSLLLDRSSAITVDTNTAEEERLCCYNFHFSFSSGCQVVGFKWMKSLDQIWVAGAPVTHECYSWMSCRWDALK</sequence>
<evidence type="ECO:0000313" key="3">
    <source>
        <dbReference type="Proteomes" id="UP000241769"/>
    </source>
</evidence>
<protein>
    <submittedName>
        <fullName evidence="2">Uncharacterized protein</fullName>
    </submittedName>
</protein>
<feature type="region of interest" description="Disordered" evidence="1">
    <location>
        <begin position="60"/>
        <end position="82"/>
    </location>
</feature>
<reference evidence="2 3" key="1">
    <citation type="journal article" date="2018" name="Genome Biol. Evol.">
        <title>Multiple Roots of Fruiting Body Formation in Amoebozoa.</title>
        <authorList>
            <person name="Hillmann F."/>
            <person name="Forbes G."/>
            <person name="Novohradska S."/>
            <person name="Ferling I."/>
            <person name="Riege K."/>
            <person name="Groth M."/>
            <person name="Westermann M."/>
            <person name="Marz M."/>
            <person name="Spaller T."/>
            <person name="Winckler T."/>
            <person name="Schaap P."/>
            <person name="Glockner G."/>
        </authorList>
    </citation>
    <scope>NUCLEOTIDE SEQUENCE [LARGE SCALE GENOMIC DNA]</scope>
    <source>
        <strain evidence="2 3">Jena</strain>
    </source>
</reference>
<proteinExistence type="predicted"/>
<keyword evidence="3" id="KW-1185">Reference proteome</keyword>
<gene>
    <name evidence="2" type="ORF">PROFUN_03537</name>
</gene>
<name>A0A2P6MSE3_9EUKA</name>
<comment type="caution">
    <text evidence="2">The sequence shown here is derived from an EMBL/GenBank/DDBJ whole genome shotgun (WGS) entry which is preliminary data.</text>
</comment>
<dbReference type="Proteomes" id="UP000241769">
    <property type="component" value="Unassembled WGS sequence"/>
</dbReference>
<accession>A0A2P6MSE3</accession>
<dbReference type="InParanoid" id="A0A2P6MSE3"/>
<organism evidence="2 3">
    <name type="scientific">Planoprotostelium fungivorum</name>
    <dbReference type="NCBI Taxonomy" id="1890364"/>
    <lineage>
        <taxon>Eukaryota</taxon>
        <taxon>Amoebozoa</taxon>
        <taxon>Evosea</taxon>
        <taxon>Variosea</taxon>
        <taxon>Cavosteliida</taxon>
        <taxon>Cavosteliaceae</taxon>
        <taxon>Planoprotostelium</taxon>
    </lineage>
</organism>
<feature type="compositionally biased region" description="Basic and acidic residues" evidence="1">
    <location>
        <begin position="68"/>
        <end position="82"/>
    </location>
</feature>
<dbReference type="EMBL" id="MDYQ01000448">
    <property type="protein sequence ID" value="PRP74615.1"/>
    <property type="molecule type" value="Genomic_DNA"/>
</dbReference>
<evidence type="ECO:0000256" key="1">
    <source>
        <dbReference type="SAM" id="MobiDB-lite"/>
    </source>
</evidence>
<evidence type="ECO:0000313" key="2">
    <source>
        <dbReference type="EMBL" id="PRP74615.1"/>
    </source>
</evidence>
<dbReference type="AlphaFoldDB" id="A0A2P6MSE3"/>